<dbReference type="EMBL" id="CAJGYO010000005">
    <property type="protein sequence ID" value="CAD6232277.1"/>
    <property type="molecule type" value="Genomic_DNA"/>
</dbReference>
<sequence>MAFDAVVATFEAGLLSLLNHYFLLAGRIATNPSSGLPEVHCSNQGAELVVGETGGVALASLNYAEMSASLRRISCRTARTWSCLFRGVDDVARAPLSDVAAAMVSETITAPAYNEHFQELVDWVEEHKTERYVEAACIGVGSPTMTVTSFATDGLRLRPRRYGAANKRVDGEVVLWFHADRRMTRG</sequence>
<dbReference type="InterPro" id="IPR023213">
    <property type="entry name" value="CAT-like_dom_sf"/>
</dbReference>
<dbReference type="OrthoDB" id="647894at2759"/>
<comment type="caution">
    <text evidence="1">The sequence shown here is derived from an EMBL/GenBank/DDBJ whole genome shotgun (WGS) entry which is preliminary data.</text>
</comment>
<dbReference type="Gene3D" id="3.30.559.10">
    <property type="entry name" value="Chloramphenicol acetyltransferase-like domain"/>
    <property type="match status" value="1"/>
</dbReference>
<dbReference type="Pfam" id="PF02458">
    <property type="entry name" value="Transferase"/>
    <property type="match status" value="1"/>
</dbReference>
<proteinExistence type="predicted"/>
<name>A0A811NW68_9POAL</name>
<reference evidence="1" key="1">
    <citation type="submission" date="2020-10" db="EMBL/GenBank/DDBJ databases">
        <authorList>
            <person name="Han B."/>
            <person name="Lu T."/>
            <person name="Zhao Q."/>
            <person name="Huang X."/>
            <person name="Zhao Y."/>
        </authorList>
    </citation>
    <scope>NUCLEOTIDE SEQUENCE</scope>
</reference>
<evidence type="ECO:0000313" key="1">
    <source>
        <dbReference type="EMBL" id="CAD6232277.1"/>
    </source>
</evidence>
<gene>
    <name evidence="1" type="ORF">NCGR_LOCUS21962</name>
</gene>
<protein>
    <submittedName>
        <fullName evidence="1">Uncharacterized protein</fullName>
    </submittedName>
</protein>
<dbReference type="AlphaFoldDB" id="A0A811NW68"/>
<dbReference type="GO" id="GO:0016747">
    <property type="term" value="F:acyltransferase activity, transferring groups other than amino-acyl groups"/>
    <property type="evidence" value="ECO:0007669"/>
    <property type="project" value="UniProtKB-ARBA"/>
</dbReference>
<evidence type="ECO:0000313" key="2">
    <source>
        <dbReference type="Proteomes" id="UP000604825"/>
    </source>
</evidence>
<accession>A0A811NW68</accession>
<organism evidence="1 2">
    <name type="scientific">Miscanthus lutarioriparius</name>
    <dbReference type="NCBI Taxonomy" id="422564"/>
    <lineage>
        <taxon>Eukaryota</taxon>
        <taxon>Viridiplantae</taxon>
        <taxon>Streptophyta</taxon>
        <taxon>Embryophyta</taxon>
        <taxon>Tracheophyta</taxon>
        <taxon>Spermatophyta</taxon>
        <taxon>Magnoliopsida</taxon>
        <taxon>Liliopsida</taxon>
        <taxon>Poales</taxon>
        <taxon>Poaceae</taxon>
        <taxon>PACMAD clade</taxon>
        <taxon>Panicoideae</taxon>
        <taxon>Andropogonodae</taxon>
        <taxon>Andropogoneae</taxon>
        <taxon>Saccharinae</taxon>
        <taxon>Miscanthus</taxon>
    </lineage>
</organism>
<keyword evidence="2" id="KW-1185">Reference proteome</keyword>
<dbReference type="Proteomes" id="UP000604825">
    <property type="component" value="Unassembled WGS sequence"/>
</dbReference>